<keyword evidence="5 7" id="KW-0408">Iron</keyword>
<evidence type="ECO:0000256" key="3">
    <source>
        <dbReference type="ARBA" id="ARBA00022723"/>
    </source>
</evidence>
<sequence length="99" mass="10031">MKKALLAVAGSSMFMLAACGGGGGGEEEDTTAAPEQLYQQNCATCHGENLEGNNGPALDGGNLEEDQVLTMIENGGNGMPAGLLEGTEAESVATWVAEQ</sequence>
<dbReference type="InterPro" id="IPR036909">
    <property type="entry name" value="Cyt_c-like_dom_sf"/>
</dbReference>
<dbReference type="PROSITE" id="PS51007">
    <property type="entry name" value="CYTC"/>
    <property type="match status" value="1"/>
</dbReference>
<feature type="signal peptide" evidence="8">
    <location>
        <begin position="1"/>
        <end position="17"/>
    </location>
</feature>
<evidence type="ECO:0000256" key="1">
    <source>
        <dbReference type="ARBA" id="ARBA00022448"/>
    </source>
</evidence>
<dbReference type="GO" id="GO:0005506">
    <property type="term" value="F:iron ion binding"/>
    <property type="evidence" value="ECO:0007669"/>
    <property type="project" value="InterPro"/>
</dbReference>
<proteinExistence type="predicted"/>
<dbReference type="EMBL" id="RAPK01000006">
    <property type="protein sequence ID" value="RKD76541.1"/>
    <property type="molecule type" value="Genomic_DNA"/>
</dbReference>
<dbReference type="SUPFAM" id="SSF46626">
    <property type="entry name" value="Cytochrome c"/>
    <property type="match status" value="1"/>
</dbReference>
<protein>
    <submittedName>
        <fullName evidence="10">Cytochrome c551</fullName>
    </submittedName>
</protein>
<evidence type="ECO:0000256" key="7">
    <source>
        <dbReference type="PIRSR" id="PIRSR000025-2"/>
    </source>
</evidence>
<dbReference type="InterPro" id="IPR009056">
    <property type="entry name" value="Cyt_c-like_dom"/>
</dbReference>
<evidence type="ECO:0000256" key="2">
    <source>
        <dbReference type="ARBA" id="ARBA00022617"/>
    </source>
</evidence>
<dbReference type="Proteomes" id="UP000285120">
    <property type="component" value="Unassembled WGS sequence"/>
</dbReference>
<dbReference type="OrthoDB" id="7933886at2"/>
<dbReference type="InterPro" id="IPR012218">
    <property type="entry name" value="Cyt_c_BACSU-c550-type"/>
</dbReference>
<feature type="domain" description="Cytochrome c" evidence="9">
    <location>
        <begin position="29"/>
        <end position="99"/>
    </location>
</feature>
<gene>
    <name evidence="10" type="ORF">ATL39_0760</name>
</gene>
<feature type="binding site" description="axial binding residue" evidence="7">
    <location>
        <position position="46"/>
    </location>
    <ligand>
        <name>heme c</name>
        <dbReference type="ChEBI" id="CHEBI:61717"/>
    </ligand>
    <ligandPart>
        <name>Fe</name>
        <dbReference type="ChEBI" id="CHEBI:18248"/>
    </ligandPart>
</feature>
<keyword evidence="1" id="KW-0813">Transport</keyword>
<keyword evidence="11" id="KW-1185">Reference proteome</keyword>
<dbReference type="GO" id="GO:0016020">
    <property type="term" value="C:membrane"/>
    <property type="evidence" value="ECO:0007669"/>
    <property type="project" value="InterPro"/>
</dbReference>
<evidence type="ECO:0000256" key="4">
    <source>
        <dbReference type="ARBA" id="ARBA00022982"/>
    </source>
</evidence>
<organism evidence="10 11">
    <name type="scientific">Sinobaca qinghaiensis</name>
    <dbReference type="NCBI Taxonomy" id="342944"/>
    <lineage>
        <taxon>Bacteria</taxon>
        <taxon>Bacillati</taxon>
        <taxon>Bacillota</taxon>
        <taxon>Bacilli</taxon>
        <taxon>Bacillales</taxon>
        <taxon>Sporolactobacillaceae</taxon>
        <taxon>Sinobaca</taxon>
    </lineage>
</organism>
<evidence type="ECO:0000259" key="9">
    <source>
        <dbReference type="PROSITE" id="PS51007"/>
    </source>
</evidence>
<dbReference type="PIRSF" id="PIRSF000025">
    <property type="entry name" value="Cytc_Bsub_c550"/>
    <property type="match status" value="1"/>
</dbReference>
<evidence type="ECO:0000313" key="10">
    <source>
        <dbReference type="EMBL" id="RKD76541.1"/>
    </source>
</evidence>
<name>A0A419V8W2_9BACL</name>
<evidence type="ECO:0000256" key="6">
    <source>
        <dbReference type="PIRSR" id="PIRSR000025-1"/>
    </source>
</evidence>
<dbReference type="RefSeq" id="WP_120191933.1">
    <property type="nucleotide sequence ID" value="NZ_RAPK01000006.1"/>
</dbReference>
<evidence type="ECO:0000313" key="11">
    <source>
        <dbReference type="Proteomes" id="UP000285120"/>
    </source>
</evidence>
<accession>A0A419V8W2</accession>
<dbReference type="Pfam" id="PF13442">
    <property type="entry name" value="Cytochrome_CBB3"/>
    <property type="match status" value="1"/>
</dbReference>
<comment type="caution">
    <text evidence="10">The sequence shown here is derived from an EMBL/GenBank/DDBJ whole genome shotgun (WGS) entry which is preliminary data.</text>
</comment>
<reference evidence="10 11" key="1">
    <citation type="submission" date="2018-09" db="EMBL/GenBank/DDBJ databases">
        <title>Genomic Encyclopedia of Archaeal and Bacterial Type Strains, Phase II (KMG-II): from individual species to whole genera.</title>
        <authorList>
            <person name="Goeker M."/>
        </authorList>
    </citation>
    <scope>NUCLEOTIDE SEQUENCE [LARGE SCALE GENOMIC DNA]</scope>
    <source>
        <strain evidence="10 11">DSM 17008</strain>
    </source>
</reference>
<dbReference type="Gene3D" id="1.10.760.10">
    <property type="entry name" value="Cytochrome c-like domain"/>
    <property type="match status" value="1"/>
</dbReference>
<evidence type="ECO:0000256" key="5">
    <source>
        <dbReference type="ARBA" id="ARBA00023004"/>
    </source>
</evidence>
<keyword evidence="8" id="KW-0732">Signal</keyword>
<dbReference type="PANTHER" id="PTHR37823:SF4">
    <property type="entry name" value="MENAQUINOL-CYTOCHROME C REDUCTASE CYTOCHROME B_C SUBUNIT"/>
    <property type="match status" value="1"/>
</dbReference>
<feature type="binding site" description="axial binding residue" evidence="7">
    <location>
        <position position="79"/>
    </location>
    <ligand>
        <name>heme c</name>
        <dbReference type="ChEBI" id="CHEBI:61717"/>
    </ligand>
    <ligandPart>
        <name>Fe</name>
        <dbReference type="ChEBI" id="CHEBI:18248"/>
    </ligandPart>
</feature>
<dbReference type="AlphaFoldDB" id="A0A419V8W2"/>
<feature type="binding site" description="covalent" evidence="6">
    <location>
        <position position="45"/>
    </location>
    <ligand>
        <name>heme c</name>
        <dbReference type="ChEBI" id="CHEBI:61717"/>
    </ligand>
</feature>
<keyword evidence="4" id="KW-0249">Electron transport</keyword>
<dbReference type="PANTHER" id="PTHR37823">
    <property type="entry name" value="CYTOCHROME C-553-LIKE"/>
    <property type="match status" value="1"/>
</dbReference>
<dbReference type="GO" id="GO:0020037">
    <property type="term" value="F:heme binding"/>
    <property type="evidence" value="ECO:0007669"/>
    <property type="project" value="InterPro"/>
</dbReference>
<dbReference type="PROSITE" id="PS51257">
    <property type="entry name" value="PROKAR_LIPOPROTEIN"/>
    <property type="match status" value="1"/>
</dbReference>
<keyword evidence="2 6" id="KW-0349">Heme</keyword>
<feature type="chain" id="PRO_5039320930" evidence="8">
    <location>
        <begin position="18"/>
        <end position="99"/>
    </location>
</feature>
<feature type="binding site" description="covalent" evidence="6">
    <location>
        <position position="42"/>
    </location>
    <ligand>
        <name>heme c</name>
        <dbReference type="ChEBI" id="CHEBI:61717"/>
    </ligand>
</feature>
<comment type="PTM">
    <text evidence="6">Binds 1 heme c group covalently per subunit.</text>
</comment>
<keyword evidence="3 7" id="KW-0479">Metal-binding</keyword>
<dbReference type="GO" id="GO:0009055">
    <property type="term" value="F:electron transfer activity"/>
    <property type="evidence" value="ECO:0007669"/>
    <property type="project" value="InterPro"/>
</dbReference>
<dbReference type="InterPro" id="IPR051811">
    <property type="entry name" value="Cytochrome_c550/c551-like"/>
</dbReference>
<evidence type="ECO:0000256" key="8">
    <source>
        <dbReference type="SAM" id="SignalP"/>
    </source>
</evidence>